<keyword evidence="3" id="KW-1185">Reference proteome</keyword>
<sequence>MSTYDYEPGNHDSVVFEQRRRPGGLYDYITNLVSQKMGKSAFANTVPGTDFVRATRPGTRTYGFMEKDGRPFNCNVFGEILGPKHGTLMTARYNHFPGDDRFNPMPLTDSSKPAKAVIALGCPTLATDALYGLWYNQLCAAVDLRASDKKWEEETGGNQKLIVKEFVKNRMQPASSDAVPDTLLLTGPAMYTVPPQGSTDSANGNADATTSPQPSRNRMKRRRIDADTSTSSPSIGSSSVNQMATTTNSSLSAYPTGDQIFVGATYDPCLQFDYGGPSFNQTHAQLVQPDFRDVTQKLICPWEFYDKLRPGTLILANIDIVVYPVPTRKFAFKVYHANILSLRVLAESDVPVQRPEPYQVPKAVASETEPVPATTDDHDTNDVSIHQEDSPELLDLPTVYLQECNSSSLSETLADISTINPKDLEGYPNPSEEVDVAMEILELEDKGSRVDDDQFSISRGKGKRASKGKKN</sequence>
<dbReference type="OrthoDB" id="3060725at2759"/>
<dbReference type="AlphaFoldDB" id="A0A4S8LWY1"/>
<dbReference type="Proteomes" id="UP000297245">
    <property type="component" value="Unassembled WGS sequence"/>
</dbReference>
<evidence type="ECO:0000313" key="2">
    <source>
        <dbReference type="EMBL" id="THU94162.1"/>
    </source>
</evidence>
<name>A0A4S8LWY1_DENBC</name>
<feature type="compositionally biased region" description="Low complexity" evidence="1">
    <location>
        <begin position="229"/>
        <end position="239"/>
    </location>
</feature>
<feature type="region of interest" description="Disordered" evidence="1">
    <location>
        <begin position="189"/>
        <end position="242"/>
    </location>
</feature>
<feature type="compositionally biased region" description="Basic residues" evidence="1">
    <location>
        <begin position="460"/>
        <end position="471"/>
    </location>
</feature>
<evidence type="ECO:0000313" key="3">
    <source>
        <dbReference type="Proteomes" id="UP000297245"/>
    </source>
</evidence>
<gene>
    <name evidence="2" type="ORF">K435DRAFT_799111</name>
</gene>
<organism evidence="2 3">
    <name type="scientific">Dendrothele bispora (strain CBS 962.96)</name>
    <dbReference type="NCBI Taxonomy" id="1314807"/>
    <lineage>
        <taxon>Eukaryota</taxon>
        <taxon>Fungi</taxon>
        <taxon>Dikarya</taxon>
        <taxon>Basidiomycota</taxon>
        <taxon>Agaricomycotina</taxon>
        <taxon>Agaricomycetes</taxon>
        <taxon>Agaricomycetidae</taxon>
        <taxon>Agaricales</taxon>
        <taxon>Agaricales incertae sedis</taxon>
        <taxon>Dendrothele</taxon>
    </lineage>
</organism>
<dbReference type="EMBL" id="ML179230">
    <property type="protein sequence ID" value="THU94162.1"/>
    <property type="molecule type" value="Genomic_DNA"/>
</dbReference>
<protein>
    <submittedName>
        <fullName evidence="2">Uncharacterized protein</fullName>
    </submittedName>
</protein>
<proteinExistence type="predicted"/>
<evidence type="ECO:0000256" key="1">
    <source>
        <dbReference type="SAM" id="MobiDB-lite"/>
    </source>
</evidence>
<feature type="region of interest" description="Disordered" evidence="1">
    <location>
        <begin position="445"/>
        <end position="471"/>
    </location>
</feature>
<reference evidence="2 3" key="1">
    <citation type="journal article" date="2019" name="Nat. Ecol. Evol.">
        <title>Megaphylogeny resolves global patterns of mushroom evolution.</title>
        <authorList>
            <person name="Varga T."/>
            <person name="Krizsan K."/>
            <person name="Foldi C."/>
            <person name="Dima B."/>
            <person name="Sanchez-Garcia M."/>
            <person name="Sanchez-Ramirez S."/>
            <person name="Szollosi G.J."/>
            <person name="Szarkandi J.G."/>
            <person name="Papp V."/>
            <person name="Albert L."/>
            <person name="Andreopoulos W."/>
            <person name="Angelini C."/>
            <person name="Antonin V."/>
            <person name="Barry K.W."/>
            <person name="Bougher N.L."/>
            <person name="Buchanan P."/>
            <person name="Buyck B."/>
            <person name="Bense V."/>
            <person name="Catcheside P."/>
            <person name="Chovatia M."/>
            <person name="Cooper J."/>
            <person name="Damon W."/>
            <person name="Desjardin D."/>
            <person name="Finy P."/>
            <person name="Geml J."/>
            <person name="Haridas S."/>
            <person name="Hughes K."/>
            <person name="Justo A."/>
            <person name="Karasinski D."/>
            <person name="Kautmanova I."/>
            <person name="Kiss B."/>
            <person name="Kocsube S."/>
            <person name="Kotiranta H."/>
            <person name="LaButti K.M."/>
            <person name="Lechner B.E."/>
            <person name="Liimatainen K."/>
            <person name="Lipzen A."/>
            <person name="Lukacs Z."/>
            <person name="Mihaltcheva S."/>
            <person name="Morgado L.N."/>
            <person name="Niskanen T."/>
            <person name="Noordeloos M.E."/>
            <person name="Ohm R.A."/>
            <person name="Ortiz-Santana B."/>
            <person name="Ovrebo C."/>
            <person name="Racz N."/>
            <person name="Riley R."/>
            <person name="Savchenko A."/>
            <person name="Shiryaev A."/>
            <person name="Soop K."/>
            <person name="Spirin V."/>
            <person name="Szebenyi C."/>
            <person name="Tomsovsky M."/>
            <person name="Tulloss R.E."/>
            <person name="Uehling J."/>
            <person name="Grigoriev I.V."/>
            <person name="Vagvolgyi C."/>
            <person name="Papp T."/>
            <person name="Martin F.M."/>
            <person name="Miettinen O."/>
            <person name="Hibbett D.S."/>
            <person name="Nagy L.G."/>
        </authorList>
    </citation>
    <scope>NUCLEOTIDE SEQUENCE [LARGE SCALE GENOMIC DNA]</scope>
    <source>
        <strain evidence="2 3">CBS 962.96</strain>
    </source>
</reference>
<feature type="compositionally biased region" description="Polar residues" evidence="1">
    <location>
        <begin position="195"/>
        <end position="216"/>
    </location>
</feature>
<feature type="region of interest" description="Disordered" evidence="1">
    <location>
        <begin position="363"/>
        <end position="382"/>
    </location>
</feature>
<accession>A0A4S8LWY1</accession>